<keyword evidence="1" id="KW-0862">Zinc</keyword>
<dbReference type="InterPro" id="IPR036875">
    <property type="entry name" value="Znf_CCHC_sf"/>
</dbReference>
<evidence type="ECO:0000256" key="1">
    <source>
        <dbReference type="PROSITE-ProRule" id="PRU00047"/>
    </source>
</evidence>
<keyword evidence="5" id="KW-1185">Reference proteome</keyword>
<feature type="compositionally biased region" description="Basic and acidic residues" evidence="2">
    <location>
        <begin position="361"/>
        <end position="372"/>
    </location>
</feature>
<dbReference type="AlphaFoldDB" id="M7CFN4"/>
<keyword evidence="1" id="KW-0479">Metal-binding</keyword>
<feature type="compositionally biased region" description="Polar residues" evidence="2">
    <location>
        <begin position="342"/>
        <end position="360"/>
    </location>
</feature>
<reference evidence="5" key="1">
    <citation type="journal article" date="2013" name="Nat. Genet.">
        <title>The draft genomes of soft-shell turtle and green sea turtle yield insights into the development and evolution of the turtle-specific body plan.</title>
        <authorList>
            <person name="Wang Z."/>
            <person name="Pascual-Anaya J."/>
            <person name="Zadissa A."/>
            <person name="Li W."/>
            <person name="Niimura Y."/>
            <person name="Huang Z."/>
            <person name="Li C."/>
            <person name="White S."/>
            <person name="Xiong Z."/>
            <person name="Fang D."/>
            <person name="Wang B."/>
            <person name="Ming Y."/>
            <person name="Chen Y."/>
            <person name="Zheng Y."/>
            <person name="Kuraku S."/>
            <person name="Pignatelli M."/>
            <person name="Herrero J."/>
            <person name="Beal K."/>
            <person name="Nozawa M."/>
            <person name="Li Q."/>
            <person name="Wang J."/>
            <person name="Zhang H."/>
            <person name="Yu L."/>
            <person name="Shigenobu S."/>
            <person name="Wang J."/>
            <person name="Liu J."/>
            <person name="Flicek P."/>
            <person name="Searle S."/>
            <person name="Wang J."/>
            <person name="Kuratani S."/>
            <person name="Yin Y."/>
            <person name="Aken B."/>
            <person name="Zhang G."/>
            <person name="Irie N."/>
        </authorList>
    </citation>
    <scope>NUCLEOTIDE SEQUENCE [LARGE SCALE GENOMIC DNA]</scope>
</reference>
<feature type="region of interest" description="Disordered" evidence="2">
    <location>
        <begin position="140"/>
        <end position="199"/>
    </location>
</feature>
<evidence type="ECO:0000313" key="4">
    <source>
        <dbReference type="EMBL" id="EMP39702.1"/>
    </source>
</evidence>
<feature type="domain" description="CCHC-type" evidence="3">
    <location>
        <begin position="199"/>
        <end position="215"/>
    </location>
</feature>
<feature type="compositionally biased region" description="Polar residues" evidence="2">
    <location>
        <begin position="145"/>
        <end position="159"/>
    </location>
</feature>
<sequence>LRPQLSGPLAEVAAEMPKEHMNKYELFKSKAKVRMGITPEQSRRRFRALRGNPDVSFTRHAYHIVKHWDAWISGASVESRDAWISRASVESPVNLPFLMQMEQFLEGVPEEIERYILDGKPKTVIEAGEIGARWVEVAEKKKTGRSWSGDQKGQPQTTPYYRGPPKAPPTSQRTLQTPYRPSTPFSSNPPRPSDQSAGRCFKCNELGHVKANCPKNPNRLQFIAPESHQRSTGPDTSQIPLERRETVSVGGKKVTAWRDTGAQVSAIHASLVDPNLINPEIQVTIQPFKSNSFDLPTAKLPVQYKGWSGTWTFAVYDDYPIPMLLGEDLANHVKQAKRVGTVTRSQANQAVRPSSVPETSIRTRSEVMDPDPRPMSATAVVDPVPETQTEPVPEPEPAEQPAPRPIASTESSTCNLNTRGPHRT</sequence>
<dbReference type="Pfam" id="PF00098">
    <property type="entry name" value="zf-CCHC"/>
    <property type="match status" value="1"/>
</dbReference>
<dbReference type="SUPFAM" id="SSF50630">
    <property type="entry name" value="Acid proteases"/>
    <property type="match status" value="1"/>
</dbReference>
<feature type="non-terminal residue" evidence="4">
    <location>
        <position position="1"/>
    </location>
</feature>
<dbReference type="Gene3D" id="4.10.60.10">
    <property type="entry name" value="Zinc finger, CCHC-type"/>
    <property type="match status" value="1"/>
</dbReference>
<dbReference type="GO" id="GO:0003676">
    <property type="term" value="F:nucleic acid binding"/>
    <property type="evidence" value="ECO:0007669"/>
    <property type="project" value="InterPro"/>
</dbReference>
<name>M7CFN4_CHEMY</name>
<dbReference type="Gene3D" id="2.40.70.10">
    <property type="entry name" value="Acid Proteases"/>
    <property type="match status" value="1"/>
</dbReference>
<dbReference type="SUPFAM" id="SSF57756">
    <property type="entry name" value="Retrovirus zinc finger-like domains"/>
    <property type="match status" value="1"/>
</dbReference>
<dbReference type="InterPro" id="IPR001878">
    <property type="entry name" value="Znf_CCHC"/>
</dbReference>
<evidence type="ECO:0000256" key="2">
    <source>
        <dbReference type="SAM" id="MobiDB-lite"/>
    </source>
</evidence>
<dbReference type="GO" id="GO:0008270">
    <property type="term" value="F:zinc ion binding"/>
    <property type="evidence" value="ECO:0007669"/>
    <property type="project" value="UniProtKB-KW"/>
</dbReference>
<keyword evidence="1" id="KW-0863">Zinc-finger</keyword>
<dbReference type="InterPro" id="IPR021109">
    <property type="entry name" value="Peptidase_aspartic_dom_sf"/>
</dbReference>
<dbReference type="SMART" id="SM00343">
    <property type="entry name" value="ZnF_C2HC"/>
    <property type="match status" value="1"/>
</dbReference>
<evidence type="ECO:0000259" key="3">
    <source>
        <dbReference type="PROSITE" id="PS50158"/>
    </source>
</evidence>
<feature type="compositionally biased region" description="Polar residues" evidence="2">
    <location>
        <begin position="408"/>
        <end position="418"/>
    </location>
</feature>
<accession>M7CFN4</accession>
<evidence type="ECO:0000313" key="5">
    <source>
        <dbReference type="Proteomes" id="UP000031443"/>
    </source>
</evidence>
<dbReference type="STRING" id="8469.M7CFN4"/>
<protein>
    <recommendedName>
        <fullName evidence="3">CCHC-type domain-containing protein</fullName>
    </recommendedName>
</protein>
<feature type="compositionally biased region" description="Pro residues" evidence="2">
    <location>
        <begin position="392"/>
        <end position="404"/>
    </location>
</feature>
<dbReference type="PANTHER" id="PTHR46888">
    <property type="entry name" value="ZINC KNUCKLE DOMAINCONTAINING PROTEIN-RELATED"/>
    <property type="match status" value="1"/>
</dbReference>
<dbReference type="PROSITE" id="PS50158">
    <property type="entry name" value="ZF_CCHC"/>
    <property type="match status" value="1"/>
</dbReference>
<proteinExistence type="predicted"/>
<feature type="region of interest" description="Disordered" evidence="2">
    <location>
        <begin position="341"/>
        <end position="424"/>
    </location>
</feature>
<organism evidence="4 5">
    <name type="scientific">Chelonia mydas</name>
    <name type="common">Green sea-turtle</name>
    <name type="synonym">Chelonia agassizi</name>
    <dbReference type="NCBI Taxonomy" id="8469"/>
    <lineage>
        <taxon>Eukaryota</taxon>
        <taxon>Metazoa</taxon>
        <taxon>Chordata</taxon>
        <taxon>Craniata</taxon>
        <taxon>Vertebrata</taxon>
        <taxon>Euteleostomi</taxon>
        <taxon>Archelosauria</taxon>
        <taxon>Testudinata</taxon>
        <taxon>Testudines</taxon>
        <taxon>Cryptodira</taxon>
        <taxon>Durocryptodira</taxon>
        <taxon>Americhelydia</taxon>
        <taxon>Chelonioidea</taxon>
        <taxon>Cheloniidae</taxon>
        <taxon>Chelonia</taxon>
    </lineage>
</organism>
<dbReference type="EMBL" id="KB515918">
    <property type="protein sequence ID" value="EMP39702.1"/>
    <property type="molecule type" value="Genomic_DNA"/>
</dbReference>
<feature type="compositionally biased region" description="Polar residues" evidence="2">
    <location>
        <begin position="169"/>
        <end position="186"/>
    </location>
</feature>
<gene>
    <name evidence="4" type="ORF">UY3_03086</name>
</gene>
<dbReference type="Proteomes" id="UP000031443">
    <property type="component" value="Unassembled WGS sequence"/>
</dbReference>
<dbReference type="PANTHER" id="PTHR46888:SF11">
    <property type="entry name" value="SCAN BOX DOMAIN-CONTAINING PROTEIN"/>
    <property type="match status" value="1"/>
</dbReference>